<feature type="domain" description="SsuA/THI5-like" evidence="5">
    <location>
        <begin position="52"/>
        <end position="249"/>
    </location>
</feature>
<dbReference type="PANTHER" id="PTHR30024:SF47">
    <property type="entry name" value="TAURINE-BINDING PERIPLASMIC PROTEIN"/>
    <property type="match status" value="1"/>
</dbReference>
<feature type="signal peptide" evidence="4">
    <location>
        <begin position="1"/>
        <end position="20"/>
    </location>
</feature>
<evidence type="ECO:0000256" key="2">
    <source>
        <dbReference type="ARBA" id="ARBA00010742"/>
    </source>
</evidence>
<accession>A0A069QLU8</accession>
<dbReference type="PATRIC" id="fig|1122985.7.peg.918"/>
<proteinExistence type="inferred from homology"/>
<dbReference type="AlphaFoldDB" id="A0A069QLU8"/>
<gene>
    <name evidence="6" type="ORF">HMPREF1991_00885</name>
</gene>
<sequence>MTIFHTRTLALAMLATLLFACNGKGNAPQTQGQQQTTNDSTLRIAVMPTLDCLPLYVADAAGLFDEANLKVRLVKYTAQMDCDTAILRGRVQGVFTDLVRAERMRQKGANLHEAGATNLHWQLISNRNARIKNVRQLADKMVGMTRFSGTDFLTTVIIDSSKPKNEVFRIQVNNVFVRLKMIMGYEIDAAFLSEPQATVARMANNNVLADTKEKDLRLGVAVFSMAAKDQKKVRQALPAFVKAYNRACDSLNINGMQHYADLLKTHFQLNDAAVGALPKIAYAKMTPVREKDRNAIKDFQRNEYRRH</sequence>
<dbReference type="PANTHER" id="PTHR30024">
    <property type="entry name" value="ALIPHATIC SULFONATES-BINDING PROTEIN-RELATED"/>
    <property type="match status" value="1"/>
</dbReference>
<dbReference type="SUPFAM" id="SSF53850">
    <property type="entry name" value="Periplasmic binding protein-like II"/>
    <property type="match status" value="1"/>
</dbReference>
<keyword evidence="7" id="KW-1185">Reference proteome</keyword>
<comment type="subcellular location">
    <subcellularLocation>
        <location evidence="1">Periplasm</location>
    </subcellularLocation>
</comment>
<dbReference type="InterPro" id="IPR015168">
    <property type="entry name" value="SsuA/THI5"/>
</dbReference>
<dbReference type="Proteomes" id="UP000027442">
    <property type="component" value="Unassembled WGS sequence"/>
</dbReference>
<protein>
    <recommendedName>
        <fullName evidence="5">SsuA/THI5-like domain-containing protein</fullName>
    </recommendedName>
</protein>
<dbReference type="HOGENOM" id="CLU_028871_5_2_10"/>
<reference evidence="6 7" key="1">
    <citation type="submission" date="2013-08" db="EMBL/GenBank/DDBJ databases">
        <authorList>
            <person name="Weinstock G."/>
            <person name="Sodergren E."/>
            <person name="Wylie T."/>
            <person name="Fulton L."/>
            <person name="Fulton R."/>
            <person name="Fronick C."/>
            <person name="O'Laughlin M."/>
            <person name="Godfrey J."/>
            <person name="Miner T."/>
            <person name="Herter B."/>
            <person name="Appelbaum E."/>
            <person name="Cordes M."/>
            <person name="Lek S."/>
            <person name="Wollam A."/>
            <person name="Pepin K.H."/>
            <person name="Palsikar V.B."/>
            <person name="Mitreva M."/>
            <person name="Wilson R.K."/>
        </authorList>
    </citation>
    <scope>NUCLEOTIDE SEQUENCE [LARGE SCALE GENOMIC DNA]</scope>
    <source>
        <strain evidence="6 7">ATCC 15930</strain>
    </source>
</reference>
<dbReference type="eggNOG" id="COG0715">
    <property type="taxonomic scope" value="Bacteria"/>
</dbReference>
<dbReference type="Pfam" id="PF09084">
    <property type="entry name" value="NMT1"/>
    <property type="match status" value="1"/>
</dbReference>
<comment type="caution">
    <text evidence="6">The sequence shown here is derived from an EMBL/GenBank/DDBJ whole genome shotgun (WGS) entry which is preliminary data.</text>
</comment>
<keyword evidence="3 4" id="KW-0732">Signal</keyword>
<evidence type="ECO:0000313" key="6">
    <source>
        <dbReference type="EMBL" id="KDR53014.1"/>
    </source>
</evidence>
<feature type="chain" id="PRO_5001668704" description="SsuA/THI5-like domain-containing protein" evidence="4">
    <location>
        <begin position="21"/>
        <end position="307"/>
    </location>
</feature>
<dbReference type="Gene3D" id="3.40.190.10">
    <property type="entry name" value="Periplasmic binding protein-like II"/>
    <property type="match status" value="2"/>
</dbReference>
<name>A0A069QLU8_HOYLO</name>
<evidence type="ECO:0000313" key="7">
    <source>
        <dbReference type="Proteomes" id="UP000027442"/>
    </source>
</evidence>
<dbReference type="GO" id="GO:0042597">
    <property type="term" value="C:periplasmic space"/>
    <property type="evidence" value="ECO:0007669"/>
    <property type="project" value="UniProtKB-SubCell"/>
</dbReference>
<evidence type="ECO:0000256" key="4">
    <source>
        <dbReference type="SAM" id="SignalP"/>
    </source>
</evidence>
<dbReference type="EMBL" id="JNGW01000034">
    <property type="protein sequence ID" value="KDR53014.1"/>
    <property type="molecule type" value="Genomic_DNA"/>
</dbReference>
<dbReference type="PROSITE" id="PS51257">
    <property type="entry name" value="PROKAR_LIPOPROTEIN"/>
    <property type="match status" value="1"/>
</dbReference>
<evidence type="ECO:0000256" key="3">
    <source>
        <dbReference type="ARBA" id="ARBA00022729"/>
    </source>
</evidence>
<evidence type="ECO:0000256" key="1">
    <source>
        <dbReference type="ARBA" id="ARBA00004418"/>
    </source>
</evidence>
<evidence type="ECO:0000259" key="5">
    <source>
        <dbReference type="Pfam" id="PF09084"/>
    </source>
</evidence>
<dbReference type="RefSeq" id="WP_018968413.1">
    <property type="nucleotide sequence ID" value="NZ_KB899228.1"/>
</dbReference>
<comment type="similarity">
    <text evidence="2">Belongs to the bacterial solute-binding protein SsuA/TauA family.</text>
</comment>
<organism evidence="6 7">
    <name type="scientific">Hoylesella loescheii DSM 19665 = JCM 12249 = ATCC 15930</name>
    <dbReference type="NCBI Taxonomy" id="1122985"/>
    <lineage>
        <taxon>Bacteria</taxon>
        <taxon>Pseudomonadati</taxon>
        <taxon>Bacteroidota</taxon>
        <taxon>Bacteroidia</taxon>
        <taxon>Bacteroidales</taxon>
        <taxon>Prevotellaceae</taxon>
        <taxon>Hoylesella</taxon>
    </lineage>
</organism>